<dbReference type="InterPro" id="IPR000551">
    <property type="entry name" value="MerR-type_HTH_dom"/>
</dbReference>
<evidence type="ECO:0000313" key="2">
    <source>
        <dbReference type="EMBL" id="MDX5985102.1"/>
    </source>
</evidence>
<dbReference type="EMBL" id="JAWXXV010000001">
    <property type="protein sequence ID" value="MDX5985102.1"/>
    <property type="molecule type" value="Genomic_DNA"/>
</dbReference>
<accession>A0ABU4PPL1</accession>
<protein>
    <submittedName>
        <fullName evidence="2">MerR family transcriptional regulator</fullName>
    </submittedName>
</protein>
<dbReference type="Pfam" id="PF13411">
    <property type="entry name" value="MerR_1"/>
    <property type="match status" value="1"/>
</dbReference>
<gene>
    <name evidence="2" type="ORF">SIL82_12600</name>
</gene>
<feature type="domain" description="HTH merR-type" evidence="1">
    <location>
        <begin position="1"/>
        <end position="68"/>
    </location>
</feature>
<dbReference type="Gene3D" id="1.10.1660.10">
    <property type="match status" value="1"/>
</dbReference>
<proteinExistence type="predicted"/>
<dbReference type="InterPro" id="IPR009061">
    <property type="entry name" value="DNA-bd_dom_put_sf"/>
</dbReference>
<dbReference type="Proteomes" id="UP001279660">
    <property type="component" value="Unassembled WGS sequence"/>
</dbReference>
<dbReference type="PROSITE" id="PS50937">
    <property type="entry name" value="HTH_MERR_2"/>
    <property type="match status" value="1"/>
</dbReference>
<organism evidence="2 3">
    <name type="scientific">Sphingomonas echinoides</name>
    <dbReference type="NCBI Taxonomy" id="59803"/>
    <lineage>
        <taxon>Bacteria</taxon>
        <taxon>Pseudomonadati</taxon>
        <taxon>Pseudomonadota</taxon>
        <taxon>Alphaproteobacteria</taxon>
        <taxon>Sphingomonadales</taxon>
        <taxon>Sphingomonadaceae</taxon>
        <taxon>Sphingomonas</taxon>
    </lineage>
</organism>
<name>A0ABU4PPL1_9SPHN</name>
<reference evidence="2 3" key="1">
    <citation type="submission" date="2023-11" db="EMBL/GenBank/DDBJ databases">
        <title>MicrobeMod: A computational toolkit for identifying prokaryotic methylation and restriction-modification with nanopore sequencing.</title>
        <authorList>
            <person name="Crits-Christoph A."/>
            <person name="Kang S.C."/>
            <person name="Lee H."/>
            <person name="Ostrov N."/>
        </authorList>
    </citation>
    <scope>NUCLEOTIDE SEQUENCE [LARGE SCALE GENOMIC DNA]</scope>
    <source>
        <strain evidence="2 3">ATCC 14820</strain>
    </source>
</reference>
<comment type="caution">
    <text evidence="2">The sequence shown here is derived from an EMBL/GenBank/DDBJ whole genome shotgun (WGS) entry which is preliminary data.</text>
</comment>
<evidence type="ECO:0000313" key="3">
    <source>
        <dbReference type="Proteomes" id="UP001279660"/>
    </source>
</evidence>
<sequence length="234" mass="25918">MRELEERTGVNREVIRIMLREGLLPEPVRPARNKAEYDEAHVRGIAAVRELQQSSRMTLREIKAALDGDGLGSTRSGATFTHLDALLGGLFGVDEKPAVEIAALEQRLPQARRDALAFERLGMLRVIDSPGGGALTLGDARLVEIWGAIREAGFVEEAGFPPDNIAFYLDAARTVARREAETFFGNRRIPIGEDDAARMLHIALPLMLDFFGQLRLKSFMQELDRRKAGLAQQA</sequence>
<keyword evidence="3" id="KW-1185">Reference proteome</keyword>
<dbReference type="SUPFAM" id="SSF46955">
    <property type="entry name" value="Putative DNA-binding domain"/>
    <property type="match status" value="1"/>
</dbReference>
<dbReference type="RefSeq" id="WP_010402426.1">
    <property type="nucleotide sequence ID" value="NZ_JAWXXV010000001.1"/>
</dbReference>
<dbReference type="SMART" id="SM00422">
    <property type="entry name" value="HTH_MERR"/>
    <property type="match status" value="1"/>
</dbReference>
<evidence type="ECO:0000259" key="1">
    <source>
        <dbReference type="PROSITE" id="PS50937"/>
    </source>
</evidence>